<accession>A0A815YEI4</accession>
<dbReference type="Proteomes" id="UP000681722">
    <property type="component" value="Unassembled WGS sequence"/>
</dbReference>
<dbReference type="Proteomes" id="UP000663829">
    <property type="component" value="Unassembled WGS sequence"/>
</dbReference>
<dbReference type="EMBL" id="CAJOBC010095448">
    <property type="protein sequence ID" value="CAF4432775.1"/>
    <property type="molecule type" value="Genomic_DNA"/>
</dbReference>
<sequence length="93" mass="10948">MDAARYADMFADNVYVLEGGIYDHEDDLLHRLANDIKIYLMKNIDIHKQKAEDCKAHADEIVRELGQMRREQYTYYYNRHTNEEEPVGAPPSD</sequence>
<evidence type="ECO:0000313" key="2">
    <source>
        <dbReference type="EMBL" id="CAF1569710.1"/>
    </source>
</evidence>
<dbReference type="EMBL" id="CAJNOK010001243">
    <property type="protein sequence ID" value="CAF0801194.1"/>
    <property type="molecule type" value="Genomic_DNA"/>
</dbReference>
<reference evidence="2" key="1">
    <citation type="submission" date="2021-02" db="EMBL/GenBank/DDBJ databases">
        <authorList>
            <person name="Nowell W R."/>
        </authorList>
    </citation>
    <scope>NUCLEOTIDE SEQUENCE</scope>
</reference>
<dbReference type="EMBL" id="CAJNOQ010029624">
    <property type="protein sequence ID" value="CAF1569710.1"/>
    <property type="molecule type" value="Genomic_DNA"/>
</dbReference>
<evidence type="ECO:0000313" key="4">
    <source>
        <dbReference type="EMBL" id="CAF4432775.1"/>
    </source>
</evidence>
<name>A0A815YEI4_9BILA</name>
<dbReference type="EMBL" id="CAJOBA010001243">
    <property type="protein sequence ID" value="CAF3584544.1"/>
    <property type="molecule type" value="Genomic_DNA"/>
</dbReference>
<protein>
    <submittedName>
        <fullName evidence="2">Uncharacterized protein</fullName>
    </submittedName>
</protein>
<dbReference type="Proteomes" id="UP000682733">
    <property type="component" value="Unassembled WGS sequence"/>
</dbReference>
<evidence type="ECO:0000313" key="5">
    <source>
        <dbReference type="Proteomes" id="UP000663829"/>
    </source>
</evidence>
<evidence type="ECO:0000313" key="3">
    <source>
        <dbReference type="EMBL" id="CAF3584544.1"/>
    </source>
</evidence>
<dbReference type="Proteomes" id="UP000677228">
    <property type="component" value="Unassembled WGS sequence"/>
</dbReference>
<dbReference type="AlphaFoldDB" id="A0A815YEI4"/>
<organism evidence="2 5">
    <name type="scientific">Didymodactylos carnosus</name>
    <dbReference type="NCBI Taxonomy" id="1234261"/>
    <lineage>
        <taxon>Eukaryota</taxon>
        <taxon>Metazoa</taxon>
        <taxon>Spiralia</taxon>
        <taxon>Gnathifera</taxon>
        <taxon>Rotifera</taxon>
        <taxon>Eurotatoria</taxon>
        <taxon>Bdelloidea</taxon>
        <taxon>Philodinida</taxon>
        <taxon>Philodinidae</taxon>
        <taxon>Didymodactylos</taxon>
    </lineage>
</organism>
<keyword evidence="5" id="KW-1185">Reference proteome</keyword>
<evidence type="ECO:0000313" key="1">
    <source>
        <dbReference type="EMBL" id="CAF0801194.1"/>
    </source>
</evidence>
<comment type="caution">
    <text evidence="2">The sequence shown here is derived from an EMBL/GenBank/DDBJ whole genome shotgun (WGS) entry which is preliminary data.</text>
</comment>
<gene>
    <name evidence="2" type="ORF">GPM918_LOCUS40315</name>
    <name evidence="1" type="ORF">OVA965_LOCUS4655</name>
    <name evidence="4" type="ORF">SRO942_LOCUS41250</name>
    <name evidence="3" type="ORF">TMI583_LOCUS4653</name>
</gene>
<proteinExistence type="predicted"/>